<keyword evidence="3" id="KW-0418">Kinase</keyword>
<dbReference type="Gene3D" id="3.30.450.20">
    <property type="entry name" value="PAS domain"/>
    <property type="match status" value="1"/>
</dbReference>
<keyword evidence="4" id="KW-1185">Reference proteome</keyword>
<reference evidence="3 4" key="1">
    <citation type="submission" date="2016-10" db="EMBL/GenBank/DDBJ databases">
        <authorList>
            <person name="de Groot N.N."/>
        </authorList>
    </citation>
    <scope>NUCLEOTIDE SEQUENCE [LARGE SCALE GENOMIC DNA]</scope>
    <source>
        <strain evidence="3 4">DSM 6793</strain>
    </source>
</reference>
<sequence>MLWSVVVLAQPQLTIEEFGQLSGTQQRIDFMADSNMLRIDWPTYQLILKDIQAKNDPKAEIFWHYQCVRHLDYFQKSEIFNQEIEVMLRFAQENDLKAELVIAQFYKTLRLFGGGELTEQQAYSEYLNGFEQIKFLGVEAFRDYNLFVVLHEIGRNFYQLGDNEKALETLLLAEKVAKKGTHFQTLILNLIESIYADKKDYPNAIIYAKKIYALNLTNKFSSVQDPKNWYPIFWQGLALLDLAQYEFALGNFAEGETYADQGYKRYQAQEDVNDQDKVIAAFDALQVLIKIKLKLGKLREVEPLLKKVEFLKQHINFSEDINYFKPLRFYQNYTSYYEAKKDYTNAYRYMKLASQMEDSLKSRNDKRTLWQTEMRVKASRYQEQIRSVEEDSRVQQQLRNVVIAGLVVLTIFGLVFYLRIRKDNKTISEQKTMLEKSLVEKETLLKEIHHRVKNNLQIISGLFDKQARVAKDETTKRLMREGQDRVFSIALVHQNLYQSENLATIEMKSYLKTLVKNIEKSQKSEYQNIRVVLEIDETVVDIDTAIPLGLILNELITNCYKYAFADRMEGEMKIQFSQQINEITFSVADDGVGLPADFDIQKTRSLGMNLVRGLVRQLGGKLTFTSSESGTIFTIYCLK</sequence>
<keyword evidence="3" id="KW-0808">Transferase</keyword>
<dbReference type="AlphaFoldDB" id="A0A1I1GX28"/>
<dbReference type="SMART" id="SM00387">
    <property type="entry name" value="HATPase_c"/>
    <property type="match status" value="1"/>
</dbReference>
<dbReference type="InterPro" id="IPR036890">
    <property type="entry name" value="HATPase_C_sf"/>
</dbReference>
<protein>
    <submittedName>
        <fullName evidence="3">Two-component sensor histidine kinase, contains HisKA and HATPase domains</fullName>
    </submittedName>
</protein>
<name>A0A1I1GX28_9BACT</name>
<dbReference type="PROSITE" id="PS50109">
    <property type="entry name" value="HIS_KIN"/>
    <property type="match status" value="1"/>
</dbReference>
<feature type="transmembrane region" description="Helical" evidence="1">
    <location>
        <begin position="401"/>
        <end position="420"/>
    </location>
</feature>
<dbReference type="Gene3D" id="1.25.40.10">
    <property type="entry name" value="Tetratricopeptide repeat domain"/>
    <property type="match status" value="1"/>
</dbReference>
<dbReference type="InterPro" id="IPR011495">
    <property type="entry name" value="Sig_transdc_His_kin_sub2_dim/P"/>
</dbReference>
<accession>A0A1I1GX28</accession>
<dbReference type="GO" id="GO:0016301">
    <property type="term" value="F:kinase activity"/>
    <property type="evidence" value="ECO:0007669"/>
    <property type="project" value="UniProtKB-KW"/>
</dbReference>
<proteinExistence type="predicted"/>
<evidence type="ECO:0000259" key="2">
    <source>
        <dbReference type="PROSITE" id="PS50109"/>
    </source>
</evidence>
<keyword evidence="1" id="KW-0472">Membrane</keyword>
<keyword evidence="1" id="KW-0812">Transmembrane</keyword>
<dbReference type="InterPro" id="IPR003594">
    <property type="entry name" value="HATPase_dom"/>
</dbReference>
<evidence type="ECO:0000313" key="3">
    <source>
        <dbReference type="EMBL" id="SFC13723.1"/>
    </source>
</evidence>
<feature type="domain" description="Histidine kinase" evidence="2">
    <location>
        <begin position="447"/>
        <end position="639"/>
    </location>
</feature>
<dbReference type="PANTHER" id="PTHR43065:SF23">
    <property type="entry name" value="SENSOR HISTIDINE KINASE PDTAS"/>
    <property type="match status" value="1"/>
</dbReference>
<dbReference type="EMBL" id="FOLE01000003">
    <property type="protein sequence ID" value="SFC13723.1"/>
    <property type="molecule type" value="Genomic_DNA"/>
</dbReference>
<keyword evidence="1" id="KW-1133">Transmembrane helix</keyword>
<dbReference type="Pfam" id="PF02518">
    <property type="entry name" value="HATPase_c"/>
    <property type="match status" value="1"/>
</dbReference>
<evidence type="ECO:0000313" key="4">
    <source>
        <dbReference type="Proteomes" id="UP000199514"/>
    </source>
</evidence>
<dbReference type="SUPFAM" id="SSF48452">
    <property type="entry name" value="TPR-like"/>
    <property type="match status" value="1"/>
</dbReference>
<dbReference type="InterPro" id="IPR005467">
    <property type="entry name" value="His_kinase_dom"/>
</dbReference>
<dbReference type="Proteomes" id="UP000199514">
    <property type="component" value="Unassembled WGS sequence"/>
</dbReference>
<dbReference type="PANTHER" id="PTHR43065">
    <property type="entry name" value="SENSOR HISTIDINE KINASE"/>
    <property type="match status" value="1"/>
</dbReference>
<dbReference type="InterPro" id="IPR011990">
    <property type="entry name" value="TPR-like_helical_dom_sf"/>
</dbReference>
<dbReference type="SUPFAM" id="SSF55874">
    <property type="entry name" value="ATPase domain of HSP90 chaperone/DNA topoisomerase II/histidine kinase"/>
    <property type="match status" value="1"/>
</dbReference>
<dbReference type="Pfam" id="PF07568">
    <property type="entry name" value="HisKA_2"/>
    <property type="match status" value="1"/>
</dbReference>
<dbReference type="Gene3D" id="3.30.565.10">
    <property type="entry name" value="Histidine kinase-like ATPase, C-terminal domain"/>
    <property type="match status" value="1"/>
</dbReference>
<dbReference type="STRING" id="927664.SAMN05421780_10350"/>
<evidence type="ECO:0000256" key="1">
    <source>
        <dbReference type="SAM" id="Phobius"/>
    </source>
</evidence>
<organism evidence="3 4">
    <name type="scientific">Flexibacter flexilis DSM 6793</name>
    <dbReference type="NCBI Taxonomy" id="927664"/>
    <lineage>
        <taxon>Bacteria</taxon>
        <taxon>Pseudomonadati</taxon>
        <taxon>Bacteroidota</taxon>
        <taxon>Cytophagia</taxon>
        <taxon>Cytophagales</taxon>
        <taxon>Flexibacteraceae</taxon>
        <taxon>Flexibacter</taxon>
    </lineage>
</organism>
<gene>
    <name evidence="3" type="ORF">SAMN05421780_10350</name>
</gene>